<dbReference type="SUPFAM" id="SSF49464">
    <property type="entry name" value="Carboxypeptidase regulatory domain-like"/>
    <property type="match status" value="1"/>
</dbReference>
<protein>
    <recommendedName>
        <fullName evidence="4">Carboxypeptidase-like regulatory domain-containing protein</fullName>
    </recommendedName>
</protein>
<sequence>MPTRRLTVSVPQPCHQNWQAMTPQNQGRFCQSCSKTVMDFTAMSDAEVVDWLEQKKGNTCGRFSQKQLERELVSVSASRNRWTWKTMTLALAVWLSSKSVEAEASNSTPISVTTQEQEEAQKEFSTQDSLLTLKGRVLDAKEQISLPGVTIQIKGTTIVTLTDADGYFSLRVPANLPHENPALIFSFIGYVPQERNLDKLLKAPDEPVLLNLDAQALGESVIVGGYHAKWYSPRSMFYKLRTLFRN</sequence>
<keyword evidence="3" id="KW-1185">Reference proteome</keyword>
<dbReference type="AlphaFoldDB" id="A0A3M9MNN5"/>
<evidence type="ECO:0000313" key="3">
    <source>
        <dbReference type="Proteomes" id="UP000272117"/>
    </source>
</evidence>
<reference evidence="2 3" key="1">
    <citation type="submission" date="2018-11" db="EMBL/GenBank/DDBJ databases">
        <title>Rufibacter latericius sp. nov., isolated from water in Baiyang Lake.</title>
        <authorList>
            <person name="Yang Y."/>
        </authorList>
    </citation>
    <scope>NUCLEOTIDE SEQUENCE [LARGE SCALE GENOMIC DNA]</scope>
    <source>
        <strain evidence="2 3">R-22-1c-1</strain>
    </source>
</reference>
<feature type="region of interest" description="Disordered" evidence="1">
    <location>
        <begin position="105"/>
        <end position="124"/>
    </location>
</feature>
<gene>
    <name evidence="2" type="ORF">EFB08_09965</name>
</gene>
<dbReference type="Proteomes" id="UP000272117">
    <property type="component" value="Unassembled WGS sequence"/>
</dbReference>
<evidence type="ECO:0008006" key="4">
    <source>
        <dbReference type="Google" id="ProtNLM"/>
    </source>
</evidence>
<dbReference type="InterPro" id="IPR008969">
    <property type="entry name" value="CarboxyPept-like_regulatory"/>
</dbReference>
<comment type="caution">
    <text evidence="2">The sequence shown here is derived from an EMBL/GenBank/DDBJ whole genome shotgun (WGS) entry which is preliminary data.</text>
</comment>
<accession>A0A3M9MNN5</accession>
<dbReference type="Gene3D" id="2.60.40.1120">
    <property type="entry name" value="Carboxypeptidase-like, regulatory domain"/>
    <property type="match status" value="1"/>
</dbReference>
<feature type="compositionally biased region" description="Polar residues" evidence="1">
    <location>
        <begin position="105"/>
        <end position="115"/>
    </location>
</feature>
<proteinExistence type="predicted"/>
<dbReference type="EMBL" id="RJJD01000005">
    <property type="protein sequence ID" value="RNI26805.1"/>
    <property type="molecule type" value="Genomic_DNA"/>
</dbReference>
<organism evidence="2 3">
    <name type="scientific">Rufibacter latericius</name>
    <dbReference type="NCBI Taxonomy" id="2487040"/>
    <lineage>
        <taxon>Bacteria</taxon>
        <taxon>Pseudomonadati</taxon>
        <taxon>Bacteroidota</taxon>
        <taxon>Cytophagia</taxon>
        <taxon>Cytophagales</taxon>
        <taxon>Hymenobacteraceae</taxon>
        <taxon>Rufibacter</taxon>
    </lineage>
</organism>
<dbReference type="OrthoDB" id="7432683at2"/>
<evidence type="ECO:0000256" key="1">
    <source>
        <dbReference type="SAM" id="MobiDB-lite"/>
    </source>
</evidence>
<dbReference type="Pfam" id="PF13715">
    <property type="entry name" value="CarbopepD_reg_2"/>
    <property type="match status" value="1"/>
</dbReference>
<name>A0A3M9MNN5_9BACT</name>
<evidence type="ECO:0000313" key="2">
    <source>
        <dbReference type="EMBL" id="RNI26805.1"/>
    </source>
</evidence>